<dbReference type="OrthoDB" id="550309at2759"/>
<feature type="region of interest" description="Disordered" evidence="4">
    <location>
        <begin position="52"/>
        <end position="102"/>
    </location>
</feature>
<accession>A0A6A1VH60</accession>
<feature type="compositionally biased region" description="Basic and acidic residues" evidence="4">
    <location>
        <begin position="56"/>
        <end position="87"/>
    </location>
</feature>
<dbReference type="EMBL" id="RXIC02000024">
    <property type="protein sequence ID" value="KAB1210324.1"/>
    <property type="molecule type" value="Genomic_DNA"/>
</dbReference>
<dbReference type="SUPFAM" id="SSF47676">
    <property type="entry name" value="Conserved domain common to transcription factors TFIIS, elongin A, CRSP70"/>
    <property type="match status" value="1"/>
</dbReference>
<reference evidence="8 9" key="2">
    <citation type="journal article" date="2019" name="Plant Biotechnol. J.">
        <title>The red bayberry genome and genetic basis of sex determination.</title>
        <authorList>
            <person name="Jia H.M."/>
            <person name="Jia H.J."/>
            <person name="Cai Q.L."/>
            <person name="Wang Y."/>
            <person name="Zhao H.B."/>
            <person name="Yang W.F."/>
            <person name="Wang G.Y."/>
            <person name="Li Y.H."/>
            <person name="Zhan D.L."/>
            <person name="Shen Y.T."/>
            <person name="Niu Q.F."/>
            <person name="Chang L."/>
            <person name="Qiu J."/>
            <person name="Zhao L."/>
            <person name="Xie H.B."/>
            <person name="Fu W.Y."/>
            <person name="Jin J."/>
            <person name="Li X.W."/>
            <person name="Jiao Y."/>
            <person name="Zhou C.C."/>
            <person name="Tu T."/>
            <person name="Chai C.Y."/>
            <person name="Gao J.L."/>
            <person name="Fan L.J."/>
            <person name="van de Weg E."/>
            <person name="Wang J.Y."/>
            <person name="Gao Z.S."/>
        </authorList>
    </citation>
    <scope>NUCLEOTIDE SEQUENCE [LARGE SCALE GENOMIC DNA]</scope>
    <source>
        <tissue evidence="8">Leaves</tissue>
    </source>
</reference>
<sequence>MDLDDFRAVLESCGVDVWTFIDTAIEVASLDYGGELKHRRDGIVERLYSASSPSEPRCRNCDDVDDRGNINGHEVKATEVKDSGDHRGKSRSPATPQSVEREDAEDLDLFGGLFDDEQKKILEIKEQLEDLDQPEDYLVELLQGLADMDITFQALKETDIGRHVNRLRKHSSSYVRRLVKLLVRKWKDIVDEWVKLNQPGEQTSSALMADGDSPQRKIPLNGHHQVPDFGYSPNPHNGSSGSDRNNSESEPKPKAIPRKQAPPRPAQSAPVSASSSRQNRQREQKDFDSERLASARKRLQENYKEAENAKKQRTIQVMDIHDIPKPKNTFFAKNKGGGGGGGSHGRHW</sequence>
<comment type="caution">
    <text evidence="8">The sequence shown here is derived from an EMBL/GenBank/DDBJ whole genome shotgun (WGS) entry which is preliminary data.</text>
</comment>
<evidence type="ECO:0000256" key="3">
    <source>
        <dbReference type="PROSITE-ProRule" id="PRU00649"/>
    </source>
</evidence>
<dbReference type="GO" id="GO:0005634">
    <property type="term" value="C:nucleus"/>
    <property type="evidence" value="ECO:0007669"/>
    <property type="project" value="UniProtKB-SubCell"/>
</dbReference>
<dbReference type="PANTHER" id="PTHR47210:SF1">
    <property type="entry name" value="MEDIATOR OF RNA POLYMERASE II TRANSCRIPTION SUBUNIT 26C-RELATED"/>
    <property type="match status" value="1"/>
</dbReference>
<evidence type="ECO:0000256" key="2">
    <source>
        <dbReference type="ARBA" id="ARBA00023242"/>
    </source>
</evidence>
<evidence type="ECO:0000256" key="1">
    <source>
        <dbReference type="ARBA" id="ARBA00004123"/>
    </source>
</evidence>
<comment type="subcellular location">
    <subcellularLocation>
        <location evidence="1 3">Nucleus</location>
    </subcellularLocation>
</comment>
<dbReference type="InterPro" id="IPR017923">
    <property type="entry name" value="TFIIS_N"/>
</dbReference>
<dbReference type="Pfam" id="PF08711">
    <property type="entry name" value="Med26"/>
    <property type="match status" value="1"/>
</dbReference>
<dbReference type="CDD" id="cd00183">
    <property type="entry name" value="TFIIS_I"/>
    <property type="match status" value="1"/>
</dbReference>
<dbReference type="InterPro" id="IPR003617">
    <property type="entry name" value="TFIIS/CRSP70_N_sub"/>
</dbReference>
<feature type="compositionally biased region" description="Polar residues" evidence="4">
    <location>
        <begin position="234"/>
        <end position="244"/>
    </location>
</feature>
<dbReference type="SMART" id="SM00509">
    <property type="entry name" value="TFS2N"/>
    <property type="match status" value="1"/>
</dbReference>
<reference evidence="8" key="3">
    <citation type="submission" date="2019-09" db="EMBL/GenBank/DDBJ databases">
        <authorList>
            <person name="Gao Z."/>
        </authorList>
    </citation>
    <scope>NUCLEOTIDE SEQUENCE</scope>
    <source>
        <tissue evidence="8">Leaves</tissue>
    </source>
</reference>
<dbReference type="Proteomes" id="UP000516437">
    <property type="component" value="Chromosome 6"/>
</dbReference>
<dbReference type="PROSITE" id="PS51319">
    <property type="entry name" value="TFIIS_N"/>
    <property type="match status" value="1"/>
</dbReference>
<reference evidence="8" key="1">
    <citation type="submission" date="2018-07" db="EMBL/GenBank/DDBJ databases">
        <authorList>
            <person name="Gao Z.-S."/>
            <person name="Jia H.-M."/>
            <person name="Jia H.-J."/>
            <person name="Cai Q.-L."/>
            <person name="Wang Y."/>
            <person name="Zhao H.-B."/>
        </authorList>
    </citation>
    <scope>NUCLEOTIDE SEQUENCE</scope>
    <source>
        <tissue evidence="8">Leaves</tissue>
    </source>
</reference>
<gene>
    <name evidence="8" type="ORF">CJ030_MR5G024646</name>
    <name evidence="7" type="ORF">CJ030_MR6G024169</name>
    <name evidence="6" type="ORF">CJ030_MR6G024172</name>
</gene>
<dbReference type="AlphaFoldDB" id="A0A6A1VH60"/>
<feature type="region of interest" description="Disordered" evidence="4">
    <location>
        <begin position="203"/>
        <end position="348"/>
    </location>
</feature>
<evidence type="ECO:0000313" key="9">
    <source>
        <dbReference type="Proteomes" id="UP000516437"/>
    </source>
</evidence>
<feature type="domain" description="TFIIS N-terminal" evidence="5">
    <location>
        <begin position="116"/>
        <end position="193"/>
    </location>
</feature>
<evidence type="ECO:0000256" key="4">
    <source>
        <dbReference type="SAM" id="MobiDB-lite"/>
    </source>
</evidence>
<dbReference type="EMBL" id="RXIC02000023">
    <property type="protein sequence ID" value="KAB1212074.1"/>
    <property type="molecule type" value="Genomic_DNA"/>
</dbReference>
<organism evidence="8 9">
    <name type="scientific">Morella rubra</name>
    <name type="common">Chinese bayberry</name>
    <dbReference type="NCBI Taxonomy" id="262757"/>
    <lineage>
        <taxon>Eukaryota</taxon>
        <taxon>Viridiplantae</taxon>
        <taxon>Streptophyta</taxon>
        <taxon>Embryophyta</taxon>
        <taxon>Tracheophyta</taxon>
        <taxon>Spermatophyta</taxon>
        <taxon>Magnoliopsida</taxon>
        <taxon>eudicotyledons</taxon>
        <taxon>Gunneridae</taxon>
        <taxon>Pentapetalae</taxon>
        <taxon>rosids</taxon>
        <taxon>fabids</taxon>
        <taxon>Fagales</taxon>
        <taxon>Myricaceae</taxon>
        <taxon>Morella</taxon>
    </lineage>
</organism>
<evidence type="ECO:0000259" key="5">
    <source>
        <dbReference type="PROSITE" id="PS51319"/>
    </source>
</evidence>
<evidence type="ECO:0000313" key="8">
    <source>
        <dbReference type="EMBL" id="KAB1212074.1"/>
    </source>
</evidence>
<feature type="compositionally biased region" description="Low complexity" evidence="4">
    <location>
        <begin position="266"/>
        <end position="278"/>
    </location>
</feature>
<protein>
    <submittedName>
        <fullName evidence="8">Putative mediator of RNA polymerase II transcription subunit 26c</fullName>
    </submittedName>
</protein>
<dbReference type="EMBL" id="RXIC02000024">
    <property type="protein sequence ID" value="KAB1210321.1"/>
    <property type="molecule type" value="Genomic_DNA"/>
</dbReference>
<feature type="compositionally biased region" description="Gly residues" evidence="4">
    <location>
        <begin position="335"/>
        <end position="348"/>
    </location>
</feature>
<evidence type="ECO:0000313" key="7">
    <source>
        <dbReference type="EMBL" id="KAB1210324.1"/>
    </source>
</evidence>
<evidence type="ECO:0000313" key="6">
    <source>
        <dbReference type="EMBL" id="KAB1210321.1"/>
    </source>
</evidence>
<dbReference type="InterPro" id="IPR044790">
    <property type="entry name" value="MD26C-like"/>
</dbReference>
<dbReference type="InterPro" id="IPR035441">
    <property type="entry name" value="TFIIS/LEDGF_dom_sf"/>
</dbReference>
<proteinExistence type="predicted"/>
<dbReference type="PANTHER" id="PTHR47210">
    <property type="entry name" value="MEDIATOR OF RNA POLYMERASE II TRANSCRIPTION SUBUNIT 26C-RELATED"/>
    <property type="match status" value="1"/>
</dbReference>
<name>A0A6A1VH60_9ROSI</name>
<feature type="compositionally biased region" description="Basic and acidic residues" evidence="4">
    <location>
        <begin position="280"/>
        <end position="310"/>
    </location>
</feature>
<keyword evidence="9" id="KW-1185">Reference proteome</keyword>
<dbReference type="Gene3D" id="1.20.930.10">
    <property type="entry name" value="Conserved domain common to transcription factors TFIIS, elongin A, CRSP70"/>
    <property type="match status" value="1"/>
</dbReference>
<dbReference type="Proteomes" id="UP000516437">
    <property type="component" value="Chromosome 5"/>
</dbReference>
<keyword evidence="2 3" id="KW-0539">Nucleus</keyword>